<dbReference type="Pfam" id="PF00501">
    <property type="entry name" value="AMP-binding"/>
    <property type="match status" value="1"/>
</dbReference>
<dbReference type="EC" id="6.2.1.30" evidence="8 11"/>
<dbReference type="Gene3D" id="3.40.50.12780">
    <property type="entry name" value="N-terminal domain of ligase-like"/>
    <property type="match status" value="1"/>
</dbReference>
<evidence type="ECO:0000313" key="14">
    <source>
        <dbReference type="EMBL" id="HHI65908.1"/>
    </source>
</evidence>
<evidence type="ECO:0000256" key="6">
    <source>
        <dbReference type="ARBA" id="ARBA00060591"/>
    </source>
</evidence>
<keyword evidence="2" id="KW-0596">Phosphopantetheine</keyword>
<dbReference type="FunFam" id="3.40.50.12780:FF:000016">
    <property type="entry name" value="Phenylacetate-coenzyme A ligase"/>
    <property type="match status" value="1"/>
</dbReference>
<keyword evidence="5 11" id="KW-0547">Nucleotide-binding</keyword>
<dbReference type="UniPathway" id="UPA00930"/>
<dbReference type="EMBL" id="DRUY01000173">
    <property type="protein sequence ID" value="HHI65908.1"/>
    <property type="molecule type" value="Genomic_DNA"/>
</dbReference>
<organism evidence="14">
    <name type="scientific">Thermodesulfobium narugense</name>
    <dbReference type="NCBI Taxonomy" id="184064"/>
    <lineage>
        <taxon>Bacteria</taxon>
        <taxon>Pseudomonadati</taxon>
        <taxon>Thermodesulfobiota</taxon>
        <taxon>Thermodesulfobiia</taxon>
        <taxon>Thermodesulfobiales</taxon>
        <taxon>Thermodesulfobiaceae</taxon>
        <taxon>Thermodesulfobium</taxon>
    </lineage>
</organism>
<evidence type="ECO:0000259" key="12">
    <source>
        <dbReference type="Pfam" id="PF00501"/>
    </source>
</evidence>
<dbReference type="PANTHER" id="PTHR43439">
    <property type="entry name" value="PHENYLACETATE-COENZYME A LIGASE"/>
    <property type="match status" value="1"/>
</dbReference>
<comment type="pathway">
    <text evidence="6 11">Aromatic compound metabolism; phenylacetate degradation.</text>
</comment>
<name>A0A7C5P8D2_9BACT</name>
<dbReference type="GO" id="GO:0000166">
    <property type="term" value="F:nucleotide binding"/>
    <property type="evidence" value="ECO:0007669"/>
    <property type="project" value="UniProtKB-KW"/>
</dbReference>
<evidence type="ECO:0000256" key="3">
    <source>
        <dbReference type="ARBA" id="ARBA00022553"/>
    </source>
</evidence>
<proteinExistence type="inferred from homology"/>
<protein>
    <recommendedName>
        <fullName evidence="9 11">Phenylacetate-coenzyme A ligase</fullName>
        <ecNumber evidence="8 11">6.2.1.30</ecNumber>
    </recommendedName>
    <alternativeName>
        <fullName evidence="10 11">Phenylacetyl-CoA ligase</fullName>
    </alternativeName>
</protein>
<sequence>MIFNPDYECMPRKRIKDLQLSRLRGVLSRVWENVKFYRQKMEEKGLSLKDLRTLEDFSKFPFTVKQDLRDNYPFGLFAVPERDVVRLHASSGTTGKPTVVGYTARDLETWAELTARVLYAGGLRHDDKVQNFLGYGLFTGGLGMHYGAEKIGATVIPTSVGNSERQINIMKDFGTTALIGTPSYTLHLAEVMKDMGVKREDLKLRVGFFGAEPWTEEIRKELESTLGIIATDNYGLSELIGPGVAGECQLKVGMHIWEDHFLVEIIDPETLEPVEPGEVGELVITSLTKEALPIIRYRTRDITYLIEEPCGCGRTMARIGKIKGRTDDMIIVRGVNVFPSQIEEVLVSTQGVLPHYQIVLDRKNYLDIIEVFVEVSDDIFQDKMRSLVEMERTLTHKLKSVLGIDVKLRLVEPKTIERSSGKAKRVIDKRKLNS</sequence>
<dbReference type="InterPro" id="IPR000873">
    <property type="entry name" value="AMP-dep_synth/lig_dom"/>
</dbReference>
<comment type="catalytic activity">
    <reaction evidence="11">
        <text>2-phenylacetate + ATP + CoA = phenylacetyl-CoA + AMP + diphosphate</text>
        <dbReference type="Rhea" id="RHEA:20956"/>
        <dbReference type="ChEBI" id="CHEBI:18401"/>
        <dbReference type="ChEBI" id="CHEBI:30616"/>
        <dbReference type="ChEBI" id="CHEBI:33019"/>
        <dbReference type="ChEBI" id="CHEBI:57287"/>
        <dbReference type="ChEBI" id="CHEBI:57390"/>
        <dbReference type="ChEBI" id="CHEBI:456215"/>
        <dbReference type="EC" id="6.2.1.30"/>
    </reaction>
</comment>
<evidence type="ECO:0000259" key="13">
    <source>
        <dbReference type="Pfam" id="PF14535"/>
    </source>
</evidence>
<dbReference type="InterPro" id="IPR028154">
    <property type="entry name" value="AMP-dep_Lig_C"/>
</dbReference>
<evidence type="ECO:0000256" key="10">
    <source>
        <dbReference type="ARBA" id="ARBA00075111"/>
    </source>
</evidence>
<dbReference type="Pfam" id="PF14535">
    <property type="entry name" value="AMP-binding_C_2"/>
    <property type="match status" value="1"/>
</dbReference>
<dbReference type="PIRSF" id="PIRSF006444">
    <property type="entry name" value="PaaK"/>
    <property type="match status" value="1"/>
</dbReference>
<evidence type="ECO:0000256" key="1">
    <source>
        <dbReference type="ARBA" id="ARBA00011245"/>
    </source>
</evidence>
<keyword evidence="4 11" id="KW-0436">Ligase</keyword>
<dbReference type="Gene3D" id="3.30.300.30">
    <property type="match status" value="1"/>
</dbReference>
<dbReference type="GO" id="GO:0010124">
    <property type="term" value="P:phenylacetate catabolic process"/>
    <property type="evidence" value="ECO:0007669"/>
    <property type="project" value="UniProtKB-UniRule"/>
</dbReference>
<dbReference type="AlphaFoldDB" id="A0A7C5P8D2"/>
<feature type="domain" description="AMP-dependent synthetase/ligase" evidence="12">
    <location>
        <begin position="79"/>
        <end position="285"/>
    </location>
</feature>
<comment type="caution">
    <text evidence="14">The sequence shown here is derived from an EMBL/GenBank/DDBJ whole genome shotgun (WGS) entry which is preliminary data.</text>
</comment>
<dbReference type="PANTHER" id="PTHR43439:SF2">
    <property type="entry name" value="ENZYME, PUTATIVE (JCVI)-RELATED"/>
    <property type="match status" value="1"/>
</dbReference>
<dbReference type="InterPro" id="IPR042099">
    <property type="entry name" value="ANL_N_sf"/>
</dbReference>
<dbReference type="InterPro" id="IPR045851">
    <property type="entry name" value="AMP-bd_C_sf"/>
</dbReference>
<keyword evidence="3" id="KW-0597">Phosphoprotein</keyword>
<dbReference type="GO" id="GO:0047475">
    <property type="term" value="F:phenylacetate-CoA ligase activity"/>
    <property type="evidence" value="ECO:0007669"/>
    <property type="project" value="UniProtKB-EC"/>
</dbReference>
<reference evidence="14" key="1">
    <citation type="journal article" date="2020" name="mSystems">
        <title>Genome- and Community-Level Interaction Insights into Carbon Utilization and Element Cycling Functions of Hydrothermarchaeota in Hydrothermal Sediment.</title>
        <authorList>
            <person name="Zhou Z."/>
            <person name="Liu Y."/>
            <person name="Xu W."/>
            <person name="Pan J."/>
            <person name="Luo Z.H."/>
            <person name="Li M."/>
        </authorList>
    </citation>
    <scope>NUCLEOTIDE SEQUENCE [LARGE SCALE GENOMIC DNA]</scope>
    <source>
        <strain evidence="14">SpSt-1019</strain>
    </source>
</reference>
<evidence type="ECO:0000256" key="4">
    <source>
        <dbReference type="ARBA" id="ARBA00022598"/>
    </source>
</evidence>
<comment type="similarity">
    <text evidence="7 11">Belongs to the phenylacetyl-CoA ligase family.</text>
</comment>
<evidence type="ECO:0000256" key="7">
    <source>
        <dbReference type="ARBA" id="ARBA00061566"/>
    </source>
</evidence>
<dbReference type="SUPFAM" id="SSF56801">
    <property type="entry name" value="Acetyl-CoA synthetase-like"/>
    <property type="match status" value="1"/>
</dbReference>
<dbReference type="CDD" id="cd05913">
    <property type="entry name" value="PaaK"/>
    <property type="match status" value="1"/>
</dbReference>
<evidence type="ECO:0000256" key="11">
    <source>
        <dbReference type="PIRNR" id="PIRNR006444"/>
    </source>
</evidence>
<feature type="domain" description="AMP-dependent ligase C-terminal" evidence="13">
    <location>
        <begin position="334"/>
        <end position="430"/>
    </location>
</feature>
<evidence type="ECO:0000256" key="2">
    <source>
        <dbReference type="ARBA" id="ARBA00022450"/>
    </source>
</evidence>
<dbReference type="InterPro" id="IPR011880">
    <property type="entry name" value="PA_CoA_ligase"/>
</dbReference>
<gene>
    <name evidence="14" type="ORF">ENL70_05110</name>
</gene>
<comment type="subunit">
    <text evidence="1">Monomer.</text>
</comment>
<evidence type="ECO:0000256" key="5">
    <source>
        <dbReference type="ARBA" id="ARBA00022741"/>
    </source>
</evidence>
<dbReference type="InterPro" id="IPR051414">
    <property type="entry name" value="Adenylate-forming_Reductase"/>
</dbReference>
<accession>A0A7C5P8D2</accession>
<evidence type="ECO:0000256" key="9">
    <source>
        <dbReference type="ARBA" id="ARBA00068695"/>
    </source>
</evidence>
<evidence type="ECO:0000256" key="8">
    <source>
        <dbReference type="ARBA" id="ARBA00066629"/>
    </source>
</evidence>
<comment type="function">
    <text evidence="11">Catalyzes the activation of phenylacetic acid (PA) to phenylacetyl-CoA (PA-CoA).</text>
</comment>